<dbReference type="CDD" id="cd06198">
    <property type="entry name" value="FNR_like_3"/>
    <property type="match status" value="1"/>
</dbReference>
<comment type="cofactor">
    <cofactor evidence="1">
        <name>FAD</name>
        <dbReference type="ChEBI" id="CHEBI:57692"/>
    </cofactor>
</comment>
<feature type="transmembrane region" description="Helical" evidence="13">
    <location>
        <begin position="192"/>
        <end position="212"/>
    </location>
</feature>
<keyword evidence="12 13" id="KW-0472">Membrane</keyword>
<sequence>MRVNIWTVLCVLTATVLLAVPWLELAGDGVALPWGIYLQLLFATGFLSVTLMSVAMVLSLRNPRVENWVGGLDRSYRLHRRAAQWGVGFGLAHYLIKLGSKQLRKAELLTKPEGYDSGIPAFFDPLHDLAKLAGEWGLYVAIALVAVALIQAISYRQFVRLHRIFPVIYLGFVLHAVVFMPLAYWINLTGAVLSVSVVGGLIASGLSLSGRIGRSRQVQGRVTQVQPIGNDVLEVIIEPGPAWPGHQAGQFALFTFDTKEGSHPFTLASAWESGAGPKKIRIAIKALGDYTSTLPGSLAEGAPVRIEGPYGRFDFDNGKGRQIWIAGGIGLTPFVARLEHRTAQPMALEPVDLFFSTRGVSSNLLDRIQKIAEAGHARLHVVDTGHDAPIDAALIMQAVPDWHIASIWFCGPAGFGDALETAFHDASLPRGKFHREAFAFR</sequence>
<evidence type="ECO:0000256" key="10">
    <source>
        <dbReference type="ARBA" id="ARBA00023004"/>
    </source>
</evidence>
<feature type="transmembrane region" description="Helical" evidence="13">
    <location>
        <begin position="36"/>
        <end position="58"/>
    </location>
</feature>
<dbReference type="PANTHER" id="PTHR47354:SF8">
    <property type="entry name" value="1,2-PHENYLACETYL-COA EPOXIDASE, SUBUNIT E"/>
    <property type="match status" value="1"/>
</dbReference>
<dbReference type="SUPFAM" id="SSF63380">
    <property type="entry name" value="Riboflavin synthase domain-like"/>
    <property type="match status" value="1"/>
</dbReference>
<dbReference type="RefSeq" id="WP_263954747.1">
    <property type="nucleotide sequence ID" value="NZ_JAOYFC010000004.1"/>
</dbReference>
<dbReference type="InterPro" id="IPR017927">
    <property type="entry name" value="FAD-bd_FR_type"/>
</dbReference>
<accession>A0AAE3LUT9</accession>
<evidence type="ECO:0000256" key="13">
    <source>
        <dbReference type="SAM" id="Phobius"/>
    </source>
</evidence>
<comment type="caution">
    <text evidence="15">The sequence shown here is derived from an EMBL/GenBank/DDBJ whole genome shotgun (WGS) entry which is preliminary data.</text>
</comment>
<evidence type="ECO:0000256" key="7">
    <source>
        <dbReference type="ARBA" id="ARBA00022827"/>
    </source>
</evidence>
<dbReference type="GO" id="GO:0051537">
    <property type="term" value="F:2 iron, 2 sulfur cluster binding"/>
    <property type="evidence" value="ECO:0007669"/>
    <property type="project" value="UniProtKB-KW"/>
</dbReference>
<dbReference type="InterPro" id="IPR050415">
    <property type="entry name" value="MRET"/>
</dbReference>
<keyword evidence="10" id="KW-0408">Iron</keyword>
<feature type="domain" description="FAD-binding FR-type" evidence="14">
    <location>
        <begin position="215"/>
        <end position="316"/>
    </location>
</feature>
<dbReference type="Proteomes" id="UP001208041">
    <property type="component" value="Unassembled WGS sequence"/>
</dbReference>
<dbReference type="PANTHER" id="PTHR47354">
    <property type="entry name" value="NADH OXIDOREDUCTASE HCR"/>
    <property type="match status" value="1"/>
</dbReference>
<dbReference type="GO" id="GO:0016491">
    <property type="term" value="F:oxidoreductase activity"/>
    <property type="evidence" value="ECO:0007669"/>
    <property type="project" value="UniProtKB-KW"/>
</dbReference>
<dbReference type="Pfam" id="PF08022">
    <property type="entry name" value="FAD_binding_8"/>
    <property type="match status" value="1"/>
</dbReference>
<keyword evidence="7" id="KW-0274">FAD</keyword>
<dbReference type="Gene3D" id="2.40.30.10">
    <property type="entry name" value="Translation factors"/>
    <property type="match status" value="1"/>
</dbReference>
<evidence type="ECO:0000256" key="5">
    <source>
        <dbReference type="ARBA" id="ARBA00022714"/>
    </source>
</evidence>
<protein>
    <submittedName>
        <fullName evidence="15">Ferric reductase-like transmembrane domain-containing protein</fullName>
    </submittedName>
</protein>
<dbReference type="InterPro" id="IPR013130">
    <property type="entry name" value="Fe3_Rdtase_TM_dom"/>
</dbReference>
<reference evidence="15" key="1">
    <citation type="submission" date="2022-10" db="EMBL/GenBank/DDBJ databases">
        <authorList>
            <person name="Yue Y."/>
        </authorList>
    </citation>
    <scope>NUCLEOTIDE SEQUENCE</scope>
    <source>
        <strain evidence="15">Z654</strain>
    </source>
</reference>
<proteinExistence type="predicted"/>
<dbReference type="Pfam" id="PF01794">
    <property type="entry name" value="Ferric_reduct"/>
    <property type="match status" value="1"/>
</dbReference>
<dbReference type="GO" id="GO:0016020">
    <property type="term" value="C:membrane"/>
    <property type="evidence" value="ECO:0007669"/>
    <property type="project" value="UniProtKB-SubCell"/>
</dbReference>
<evidence type="ECO:0000256" key="6">
    <source>
        <dbReference type="ARBA" id="ARBA00022723"/>
    </source>
</evidence>
<dbReference type="InterPro" id="IPR039261">
    <property type="entry name" value="FNR_nucleotide-bd"/>
</dbReference>
<dbReference type="InterPro" id="IPR013112">
    <property type="entry name" value="FAD-bd_8"/>
</dbReference>
<keyword evidence="5" id="KW-0001">2Fe-2S</keyword>
<comment type="subcellular location">
    <subcellularLocation>
        <location evidence="2">Membrane</location>
        <topology evidence="2">Multi-pass membrane protein</topology>
    </subcellularLocation>
</comment>
<organism evidence="15 16">
    <name type="scientific">Halocynthiibacter halioticoli</name>
    <dbReference type="NCBI Taxonomy" id="2986804"/>
    <lineage>
        <taxon>Bacteria</taxon>
        <taxon>Pseudomonadati</taxon>
        <taxon>Pseudomonadota</taxon>
        <taxon>Alphaproteobacteria</taxon>
        <taxon>Rhodobacterales</taxon>
        <taxon>Paracoccaceae</taxon>
        <taxon>Halocynthiibacter</taxon>
    </lineage>
</organism>
<dbReference type="PROSITE" id="PS51384">
    <property type="entry name" value="FAD_FR"/>
    <property type="match status" value="1"/>
</dbReference>
<keyword evidence="9" id="KW-0560">Oxidoreductase</keyword>
<evidence type="ECO:0000256" key="4">
    <source>
        <dbReference type="ARBA" id="ARBA00022692"/>
    </source>
</evidence>
<dbReference type="GO" id="GO:0046872">
    <property type="term" value="F:metal ion binding"/>
    <property type="evidence" value="ECO:0007669"/>
    <property type="project" value="UniProtKB-KW"/>
</dbReference>
<dbReference type="Gene3D" id="3.40.50.80">
    <property type="entry name" value="Nucleotide-binding domain of ferredoxin-NADP reductase (FNR) module"/>
    <property type="match status" value="1"/>
</dbReference>
<name>A0AAE3LUT9_9RHOB</name>
<dbReference type="GO" id="GO:0050660">
    <property type="term" value="F:flavin adenine dinucleotide binding"/>
    <property type="evidence" value="ECO:0007669"/>
    <property type="project" value="TreeGrafter"/>
</dbReference>
<keyword evidence="3" id="KW-0285">Flavoprotein</keyword>
<dbReference type="AlphaFoldDB" id="A0AAE3LUT9"/>
<evidence type="ECO:0000256" key="1">
    <source>
        <dbReference type="ARBA" id="ARBA00001974"/>
    </source>
</evidence>
<keyword evidence="8 13" id="KW-1133">Transmembrane helix</keyword>
<evidence type="ECO:0000256" key="12">
    <source>
        <dbReference type="ARBA" id="ARBA00023136"/>
    </source>
</evidence>
<evidence type="ECO:0000256" key="9">
    <source>
        <dbReference type="ARBA" id="ARBA00023002"/>
    </source>
</evidence>
<feature type="transmembrane region" description="Helical" evidence="13">
    <location>
        <begin position="167"/>
        <end position="186"/>
    </location>
</feature>
<dbReference type="PRINTS" id="PR00409">
    <property type="entry name" value="PHDIOXRDTASE"/>
</dbReference>
<keyword evidence="6" id="KW-0479">Metal-binding</keyword>
<keyword evidence="4 13" id="KW-0812">Transmembrane</keyword>
<dbReference type="InterPro" id="IPR017938">
    <property type="entry name" value="Riboflavin_synthase-like_b-brl"/>
</dbReference>
<evidence type="ECO:0000256" key="8">
    <source>
        <dbReference type="ARBA" id="ARBA00022989"/>
    </source>
</evidence>
<dbReference type="EMBL" id="JAOYFC010000004">
    <property type="protein sequence ID" value="MCV6825795.1"/>
    <property type="molecule type" value="Genomic_DNA"/>
</dbReference>
<evidence type="ECO:0000256" key="3">
    <source>
        <dbReference type="ARBA" id="ARBA00022630"/>
    </source>
</evidence>
<gene>
    <name evidence="15" type="ORF">OH136_14635</name>
</gene>
<evidence type="ECO:0000256" key="11">
    <source>
        <dbReference type="ARBA" id="ARBA00023014"/>
    </source>
</evidence>
<dbReference type="SUPFAM" id="SSF52343">
    <property type="entry name" value="Ferredoxin reductase-like, C-terminal NADP-linked domain"/>
    <property type="match status" value="1"/>
</dbReference>
<keyword evidence="11" id="KW-0411">Iron-sulfur</keyword>
<keyword evidence="16" id="KW-1185">Reference proteome</keyword>
<feature type="transmembrane region" description="Helical" evidence="13">
    <location>
        <begin position="136"/>
        <end position="155"/>
    </location>
</feature>
<evidence type="ECO:0000313" key="16">
    <source>
        <dbReference type="Proteomes" id="UP001208041"/>
    </source>
</evidence>
<evidence type="ECO:0000259" key="14">
    <source>
        <dbReference type="PROSITE" id="PS51384"/>
    </source>
</evidence>
<evidence type="ECO:0000313" key="15">
    <source>
        <dbReference type="EMBL" id="MCV6825795.1"/>
    </source>
</evidence>
<evidence type="ECO:0000256" key="2">
    <source>
        <dbReference type="ARBA" id="ARBA00004141"/>
    </source>
</evidence>